<keyword evidence="1" id="KW-0812">Transmembrane</keyword>
<dbReference type="RefSeq" id="WP_188408966.1">
    <property type="nucleotide sequence ID" value="NZ_BMCP01000001.1"/>
</dbReference>
<feature type="transmembrane region" description="Helical" evidence="1">
    <location>
        <begin position="386"/>
        <end position="406"/>
    </location>
</feature>
<feature type="transmembrane region" description="Helical" evidence="1">
    <location>
        <begin position="200"/>
        <end position="220"/>
    </location>
</feature>
<feature type="transmembrane region" description="Helical" evidence="1">
    <location>
        <begin position="169"/>
        <end position="188"/>
    </location>
</feature>
<feature type="transmembrane region" description="Helical" evidence="1">
    <location>
        <begin position="354"/>
        <end position="374"/>
    </location>
</feature>
<proteinExistence type="predicted"/>
<dbReference type="Proteomes" id="UP000602745">
    <property type="component" value="Unassembled WGS sequence"/>
</dbReference>
<accession>A0A8J2VQE8</accession>
<evidence type="ECO:0000256" key="1">
    <source>
        <dbReference type="SAM" id="Phobius"/>
    </source>
</evidence>
<feature type="transmembrane region" description="Helical" evidence="1">
    <location>
        <begin position="61"/>
        <end position="85"/>
    </location>
</feature>
<organism evidence="3 4">
    <name type="scientific">Agaricicola taiwanensis</name>
    <dbReference type="NCBI Taxonomy" id="591372"/>
    <lineage>
        <taxon>Bacteria</taxon>
        <taxon>Pseudomonadati</taxon>
        <taxon>Pseudomonadota</taxon>
        <taxon>Alphaproteobacteria</taxon>
        <taxon>Rhodobacterales</taxon>
        <taxon>Paracoccaceae</taxon>
        <taxon>Agaricicola</taxon>
    </lineage>
</organism>
<feature type="transmembrane region" description="Helical" evidence="1">
    <location>
        <begin position="321"/>
        <end position="342"/>
    </location>
</feature>
<dbReference type="PANTHER" id="PTHR35342">
    <property type="entry name" value="TRICARBOXYLIC TRANSPORT PROTEIN"/>
    <property type="match status" value="1"/>
</dbReference>
<keyword evidence="4" id="KW-1185">Reference proteome</keyword>
<protein>
    <recommendedName>
        <fullName evidence="2">DUF112 domain-containing protein</fullName>
    </recommendedName>
</protein>
<name>A0A8J2VQE8_9RHOB</name>
<sequence>MDILSNLALGFSVAADPWNLLYCLIGVTLGTFIGVLPGVGPVVTIAMLLPLTFGLPSEGALIMLAGIYYGAAYGGSTTAILVNLPGESSSVVTCIDGYQMARKGRAGAALALCAIGSFVAGCFGTALIVVAGPPLTKIALEFGPVEYFSLMLMALVFTSALVHGSMAKGVLMALFGILVGLAGVDINTGVRRFTFGSSGLVEGIEFAVAAMGLFAIAEIVKNLETVEKREVFTGRISGLMPNRDEMRQAVKPIMRGTLVGSFFGVLPGAGQTIATFAAYMLEKRIAKDPSRFGQGAVEGVAAPEAANNASAQTSFIPTLTLGIPGSATMALVLGALMIQGIVPGPQVITSHPSLFWGLIASMWIGNLLLVVLNLPLVGVWTSMLRIPYRVLFPGILVLCCIGVFSLKFNEVDIWLVALFGLAGYIFVKLDCEPAPFILGFVLGPMIEENFRRAMLMSRGDPSVFFTSPISLGFLVFMFLIMLVLTIPSLRSQKERAILEA</sequence>
<gene>
    <name evidence="3" type="ORF">GCM10007276_14250</name>
</gene>
<dbReference type="AlphaFoldDB" id="A0A8J2VQE8"/>
<evidence type="ECO:0000313" key="3">
    <source>
        <dbReference type="EMBL" id="GGE37963.1"/>
    </source>
</evidence>
<reference evidence="3" key="2">
    <citation type="submission" date="2020-09" db="EMBL/GenBank/DDBJ databases">
        <authorList>
            <person name="Sun Q."/>
            <person name="Sedlacek I."/>
        </authorList>
    </citation>
    <scope>NUCLEOTIDE SEQUENCE</scope>
    <source>
        <strain evidence="3">CCM 7684</strain>
    </source>
</reference>
<feature type="transmembrane region" description="Helical" evidence="1">
    <location>
        <begin position="20"/>
        <end position="49"/>
    </location>
</feature>
<dbReference type="EMBL" id="BMCP01000001">
    <property type="protein sequence ID" value="GGE37963.1"/>
    <property type="molecule type" value="Genomic_DNA"/>
</dbReference>
<feature type="domain" description="DUF112" evidence="2">
    <location>
        <begin position="20"/>
        <end position="438"/>
    </location>
</feature>
<keyword evidence="1" id="KW-1133">Transmembrane helix</keyword>
<comment type="caution">
    <text evidence="3">The sequence shown here is derived from an EMBL/GenBank/DDBJ whole genome shotgun (WGS) entry which is preliminary data.</text>
</comment>
<feature type="transmembrane region" description="Helical" evidence="1">
    <location>
        <begin position="413"/>
        <end position="442"/>
    </location>
</feature>
<evidence type="ECO:0000259" key="2">
    <source>
        <dbReference type="Pfam" id="PF01970"/>
    </source>
</evidence>
<keyword evidence="1" id="KW-0472">Membrane</keyword>
<feature type="transmembrane region" description="Helical" evidence="1">
    <location>
        <begin position="106"/>
        <end position="132"/>
    </location>
</feature>
<feature type="transmembrane region" description="Helical" evidence="1">
    <location>
        <begin position="462"/>
        <end position="486"/>
    </location>
</feature>
<evidence type="ECO:0000313" key="4">
    <source>
        <dbReference type="Proteomes" id="UP000602745"/>
    </source>
</evidence>
<dbReference type="PANTHER" id="PTHR35342:SF5">
    <property type="entry name" value="TRICARBOXYLIC TRANSPORT PROTEIN"/>
    <property type="match status" value="1"/>
</dbReference>
<dbReference type="InterPro" id="IPR002823">
    <property type="entry name" value="DUF112_TM"/>
</dbReference>
<dbReference type="Pfam" id="PF01970">
    <property type="entry name" value="TctA"/>
    <property type="match status" value="1"/>
</dbReference>
<feature type="transmembrane region" description="Helical" evidence="1">
    <location>
        <begin position="256"/>
        <end position="281"/>
    </location>
</feature>
<feature type="transmembrane region" description="Helical" evidence="1">
    <location>
        <begin position="144"/>
        <end position="162"/>
    </location>
</feature>
<reference evidence="3" key="1">
    <citation type="journal article" date="2014" name="Int. J. Syst. Evol. Microbiol.">
        <title>Complete genome sequence of Corynebacterium casei LMG S-19264T (=DSM 44701T), isolated from a smear-ripened cheese.</title>
        <authorList>
            <consortium name="US DOE Joint Genome Institute (JGI-PGF)"/>
            <person name="Walter F."/>
            <person name="Albersmeier A."/>
            <person name="Kalinowski J."/>
            <person name="Ruckert C."/>
        </authorList>
    </citation>
    <scope>NUCLEOTIDE SEQUENCE</scope>
    <source>
        <strain evidence="3">CCM 7684</strain>
    </source>
</reference>